<feature type="transmembrane region" description="Helical" evidence="1">
    <location>
        <begin position="20"/>
        <end position="39"/>
    </location>
</feature>
<dbReference type="WBParaSite" id="Hba_02140">
    <property type="protein sequence ID" value="Hba_02140"/>
    <property type="gene ID" value="Hba_02140"/>
</dbReference>
<dbReference type="Proteomes" id="UP000095283">
    <property type="component" value="Unplaced"/>
</dbReference>
<keyword evidence="1" id="KW-1133">Transmembrane helix</keyword>
<dbReference type="PROSITE" id="PS50181">
    <property type="entry name" value="FBOX"/>
    <property type="match status" value="1"/>
</dbReference>
<keyword evidence="1" id="KW-0472">Membrane</keyword>
<keyword evidence="3" id="KW-1185">Reference proteome</keyword>
<organism evidence="3 4">
    <name type="scientific">Heterorhabditis bacteriophora</name>
    <name type="common">Entomopathogenic nematode worm</name>
    <dbReference type="NCBI Taxonomy" id="37862"/>
    <lineage>
        <taxon>Eukaryota</taxon>
        <taxon>Metazoa</taxon>
        <taxon>Ecdysozoa</taxon>
        <taxon>Nematoda</taxon>
        <taxon>Chromadorea</taxon>
        <taxon>Rhabditida</taxon>
        <taxon>Rhabditina</taxon>
        <taxon>Rhabditomorpha</taxon>
        <taxon>Strongyloidea</taxon>
        <taxon>Heterorhabditidae</taxon>
        <taxon>Heterorhabditis</taxon>
    </lineage>
</organism>
<name>A0A1I7WBQ8_HETBA</name>
<evidence type="ECO:0000256" key="1">
    <source>
        <dbReference type="SAM" id="Phobius"/>
    </source>
</evidence>
<evidence type="ECO:0000259" key="2">
    <source>
        <dbReference type="PROSITE" id="PS50181"/>
    </source>
</evidence>
<evidence type="ECO:0000313" key="3">
    <source>
        <dbReference type="Proteomes" id="UP000095283"/>
    </source>
</evidence>
<dbReference type="Pfam" id="PF12937">
    <property type="entry name" value="F-box-like"/>
    <property type="match status" value="1"/>
</dbReference>
<dbReference type="Gene3D" id="1.20.1280.50">
    <property type="match status" value="1"/>
</dbReference>
<evidence type="ECO:0000313" key="4">
    <source>
        <dbReference type="WBParaSite" id="Hba_02140"/>
    </source>
</evidence>
<protein>
    <submittedName>
        <fullName evidence="4">F-box domain-containing protein</fullName>
    </submittedName>
</protein>
<dbReference type="InterPro" id="IPR036047">
    <property type="entry name" value="F-box-like_dom_sf"/>
</dbReference>
<reference evidence="4" key="1">
    <citation type="submission" date="2016-11" db="UniProtKB">
        <authorList>
            <consortium name="WormBaseParasite"/>
        </authorList>
    </citation>
    <scope>IDENTIFICATION</scope>
</reference>
<sequence length="208" mass="24860">MLDIPSEYHFLESFGSFRYLPYLVILLHPAFLLFGWYFLDGQPFPFLDLPSELQCHIFRKLSVAKLHKLKQVSKEVREMIARNWRHNFYREVVFQTIVYRLKLSLLTTGRGIQIFSRHRCSLPTFLLYFLYCWGEFKFSIFAHWSFDMMYIDGVCEFPGEYNVAFLRPAAESPKEKDFHQFHSEYHATMSHGFISRLRGEGHLLFVFS</sequence>
<dbReference type="InterPro" id="IPR001810">
    <property type="entry name" value="F-box_dom"/>
</dbReference>
<feature type="domain" description="F-box" evidence="2">
    <location>
        <begin position="43"/>
        <end position="92"/>
    </location>
</feature>
<keyword evidence="1" id="KW-0812">Transmembrane</keyword>
<dbReference type="SUPFAM" id="SSF81383">
    <property type="entry name" value="F-box domain"/>
    <property type="match status" value="1"/>
</dbReference>
<accession>A0A1I7WBQ8</accession>
<proteinExistence type="predicted"/>
<dbReference type="AlphaFoldDB" id="A0A1I7WBQ8"/>